<keyword evidence="14" id="KW-1185">Reference proteome</keyword>
<evidence type="ECO:0000256" key="1">
    <source>
        <dbReference type="ARBA" id="ARBA00004245"/>
    </source>
</evidence>
<feature type="signal peptide" evidence="11">
    <location>
        <begin position="1"/>
        <end position="22"/>
    </location>
</feature>
<keyword evidence="6" id="KW-0802">TPR repeat</keyword>
<dbReference type="EMBL" id="FONY01000035">
    <property type="protein sequence ID" value="SFF44519.1"/>
    <property type="molecule type" value="Genomic_DNA"/>
</dbReference>
<keyword evidence="3" id="KW-0963">Cytoplasm</keyword>
<evidence type="ECO:0000256" key="8">
    <source>
        <dbReference type="ARBA" id="ARBA00023175"/>
    </source>
</evidence>
<evidence type="ECO:0000256" key="7">
    <source>
        <dbReference type="ARBA" id="ARBA00023054"/>
    </source>
</evidence>
<keyword evidence="5" id="KW-0677">Repeat</keyword>
<evidence type="ECO:0000259" key="12">
    <source>
        <dbReference type="Pfam" id="PF12770"/>
    </source>
</evidence>
<keyword evidence="4" id="KW-0493">Microtubule</keyword>
<dbReference type="InterPro" id="IPR019734">
    <property type="entry name" value="TPR_rpt"/>
</dbReference>
<evidence type="ECO:0000256" key="4">
    <source>
        <dbReference type="ARBA" id="ARBA00022701"/>
    </source>
</evidence>
<dbReference type="OrthoDB" id="9771112at2"/>
<dbReference type="GO" id="GO:0019894">
    <property type="term" value="F:kinesin binding"/>
    <property type="evidence" value="ECO:0007669"/>
    <property type="project" value="TreeGrafter"/>
</dbReference>
<dbReference type="PANTHER" id="PTHR45783:SF3">
    <property type="entry name" value="KINESIN LIGHT CHAIN"/>
    <property type="match status" value="1"/>
</dbReference>
<dbReference type="InterPro" id="IPR011990">
    <property type="entry name" value="TPR-like_helical_dom_sf"/>
</dbReference>
<feature type="chain" id="PRO_5011710182" evidence="11">
    <location>
        <begin position="23"/>
        <end position="928"/>
    </location>
</feature>
<accession>A0A1I2IQG6</accession>
<dbReference type="SMART" id="SM00028">
    <property type="entry name" value="TPR"/>
    <property type="match status" value="8"/>
</dbReference>
<dbReference type="InterPro" id="IPR002151">
    <property type="entry name" value="Kinesin_light"/>
</dbReference>
<sequence>MKSLLFILSALFSTLTTYSTTAQSWKELDSLGIQLSTEGKYKESITFFEKALKQVERELGREDTAFVWVSYNLASAYSYQRLYDKAEIYLTNAKEIYEKIKGKNNEEYASILTDLAIAYKNQGFYSKAEPTFLEAQNLIEKLNGKESSNYVNALGNLADMYSAQGFYIQAENLNIEAKNISEKFFGKKSIEYAIALNNVAGTYYGRGLFEEVVPFYEEVKEIMEKNDPMYYSIALNNLAFTYNNLSLYDKAEKLFFEKNQLIEKLYGQEHLDYAQALSNTARHYYTRGLFNKADSFSQIAKTIRGKIAGQESLTYAESLADVGMCAYELKNYDEAESFLTLAKAIREKILGETHPLTISSLDNLADLYNSKADFEKAGAYFTKVIDVKLNELQKNYINLNEYQKKNYTEKINLYFTHFYKCIIHILEKQPDYEGLPLLLQTVFTLRLVTKGLLLSETTKMRKQILASGDTSLKYQFEKWQALKNSISRAYNLSIAQREKQGIDIIKLEAEANDMEKQLSARSADFASVFTSPTYTYQDIQKKLGENEVAIEMIKGRRINWQKEKADTTFYYLALVLTPNDLFPVLMDNGKEMDSLHFIAHRRSIGAGTGDYGYAIYWGKIAQAIEKHTQNKIAKVYLSPDGIYHQINLYTLLNPHTQRFLIEDYDLTLLTNLKEIVENQKQENITKTAFLLGRPKYNLSKSQHEQVLASLDSQRGKDREPSNVKSAVETTWGELIGTEKEVKFIDSLLRQAQWQTHTFLAEQAVEERIKQVQNPAILHLATHGYFHKTTGRNNQQGMLNSGIVLAGVNTQDKGSDKEDGVLTALEASNLSLDQTELVVLSACETGLGKVATGEGVYGLQRGFKVAGAKTIIMSLWRVSDAVTQEMMRLFYQFWLSGKTKQQAFKKAQQEMKTKYNSPYLWGAFVMVGE</sequence>
<reference evidence="14" key="1">
    <citation type="submission" date="2016-10" db="EMBL/GenBank/DDBJ databases">
        <authorList>
            <person name="Varghese N."/>
            <person name="Submissions S."/>
        </authorList>
    </citation>
    <scope>NUCLEOTIDE SEQUENCE [LARGE SCALE GENOMIC DNA]</scope>
    <source>
        <strain>GEY</strain>
        <strain evidence="14">DSM 9560</strain>
    </source>
</reference>
<dbReference type="SUPFAM" id="SSF48452">
    <property type="entry name" value="TPR-like"/>
    <property type="match status" value="3"/>
</dbReference>
<evidence type="ECO:0000313" key="13">
    <source>
        <dbReference type="EMBL" id="SFF44519.1"/>
    </source>
</evidence>
<keyword evidence="11" id="KW-0732">Signal</keyword>
<feature type="domain" description="CHAT" evidence="12">
    <location>
        <begin position="620"/>
        <end position="928"/>
    </location>
</feature>
<dbReference type="RefSeq" id="WP_091548679.1">
    <property type="nucleotide sequence ID" value="NZ_FONY01000035.1"/>
</dbReference>
<dbReference type="GO" id="GO:0007018">
    <property type="term" value="P:microtubule-based movement"/>
    <property type="evidence" value="ECO:0007669"/>
    <property type="project" value="TreeGrafter"/>
</dbReference>
<keyword evidence="7 10" id="KW-0175">Coiled coil</keyword>
<dbReference type="Proteomes" id="UP000199513">
    <property type="component" value="Unassembled WGS sequence"/>
</dbReference>
<evidence type="ECO:0000256" key="3">
    <source>
        <dbReference type="ARBA" id="ARBA00022490"/>
    </source>
</evidence>
<dbReference type="STRING" id="1003.SAMN04488541_10359"/>
<gene>
    <name evidence="13" type="ORF">SAMN04488541_10359</name>
</gene>
<dbReference type="AlphaFoldDB" id="A0A1I2IQG6"/>
<dbReference type="Pfam" id="PF13424">
    <property type="entry name" value="TPR_12"/>
    <property type="match status" value="3"/>
</dbReference>
<comment type="subcellular location">
    <subcellularLocation>
        <location evidence="1">Cytoplasm</location>
        <location evidence="1">Cytoskeleton</location>
    </subcellularLocation>
</comment>
<keyword evidence="8" id="KW-0505">Motor protein</keyword>
<protein>
    <submittedName>
        <fullName evidence="13">Tetratricopeptide repeat-containing protein</fullName>
    </submittedName>
</protein>
<organism evidence="13 14">
    <name type="scientific">Thermoflexibacter ruber</name>
    <dbReference type="NCBI Taxonomy" id="1003"/>
    <lineage>
        <taxon>Bacteria</taxon>
        <taxon>Pseudomonadati</taxon>
        <taxon>Bacteroidota</taxon>
        <taxon>Cytophagia</taxon>
        <taxon>Cytophagales</taxon>
        <taxon>Thermoflexibacteraceae</taxon>
        <taxon>Thermoflexibacter</taxon>
    </lineage>
</organism>
<dbReference type="PANTHER" id="PTHR45783">
    <property type="entry name" value="KINESIN LIGHT CHAIN"/>
    <property type="match status" value="1"/>
</dbReference>
<dbReference type="Gene3D" id="1.25.40.10">
    <property type="entry name" value="Tetratricopeptide repeat domain"/>
    <property type="match status" value="2"/>
</dbReference>
<dbReference type="GO" id="GO:0005874">
    <property type="term" value="C:microtubule"/>
    <property type="evidence" value="ECO:0007669"/>
    <property type="project" value="UniProtKB-KW"/>
</dbReference>
<keyword evidence="9" id="KW-0206">Cytoskeleton</keyword>
<dbReference type="GO" id="GO:0005737">
    <property type="term" value="C:cytoplasm"/>
    <property type="evidence" value="ECO:0007669"/>
    <property type="project" value="TreeGrafter"/>
</dbReference>
<proteinExistence type="inferred from homology"/>
<evidence type="ECO:0000256" key="9">
    <source>
        <dbReference type="ARBA" id="ARBA00023212"/>
    </source>
</evidence>
<evidence type="ECO:0000256" key="5">
    <source>
        <dbReference type="ARBA" id="ARBA00022737"/>
    </source>
</evidence>
<evidence type="ECO:0000313" key="14">
    <source>
        <dbReference type="Proteomes" id="UP000199513"/>
    </source>
</evidence>
<dbReference type="InterPro" id="IPR024983">
    <property type="entry name" value="CHAT_dom"/>
</dbReference>
<evidence type="ECO:0000256" key="2">
    <source>
        <dbReference type="ARBA" id="ARBA00009622"/>
    </source>
</evidence>
<comment type="similarity">
    <text evidence="2">Belongs to the kinesin light chain family.</text>
</comment>
<evidence type="ECO:0000256" key="10">
    <source>
        <dbReference type="SAM" id="Coils"/>
    </source>
</evidence>
<dbReference type="GO" id="GO:0005871">
    <property type="term" value="C:kinesin complex"/>
    <property type="evidence" value="ECO:0007669"/>
    <property type="project" value="InterPro"/>
</dbReference>
<evidence type="ECO:0000256" key="11">
    <source>
        <dbReference type="SAM" id="SignalP"/>
    </source>
</evidence>
<name>A0A1I2IQG6_9BACT</name>
<evidence type="ECO:0000256" key="6">
    <source>
        <dbReference type="ARBA" id="ARBA00022803"/>
    </source>
</evidence>
<dbReference type="Pfam" id="PF12770">
    <property type="entry name" value="CHAT"/>
    <property type="match status" value="1"/>
</dbReference>
<feature type="coiled-coil region" evidence="10">
    <location>
        <begin position="497"/>
        <end position="524"/>
    </location>
</feature>